<feature type="domain" description="Alpha-D-phosphohexomutase alpha/beta/alpha" evidence="11">
    <location>
        <begin position="266"/>
        <end position="373"/>
    </location>
</feature>
<organism evidence="12 13">
    <name type="scientific">Devosia nitrariae</name>
    <dbReference type="NCBI Taxonomy" id="2071872"/>
    <lineage>
        <taxon>Bacteria</taxon>
        <taxon>Pseudomonadati</taxon>
        <taxon>Pseudomonadota</taxon>
        <taxon>Alphaproteobacteria</taxon>
        <taxon>Hyphomicrobiales</taxon>
        <taxon>Devosiaceae</taxon>
        <taxon>Devosia</taxon>
    </lineage>
</organism>
<accession>A0ABQ5W4I6</accession>
<evidence type="ECO:0000259" key="8">
    <source>
        <dbReference type="Pfam" id="PF00408"/>
    </source>
</evidence>
<keyword evidence="6" id="KW-0413">Isomerase</keyword>
<evidence type="ECO:0000256" key="7">
    <source>
        <dbReference type="RuleBase" id="RU004326"/>
    </source>
</evidence>
<dbReference type="Pfam" id="PF02879">
    <property type="entry name" value="PGM_PMM_II"/>
    <property type="match status" value="1"/>
</dbReference>
<proteinExistence type="inferred from homology"/>
<evidence type="ECO:0000256" key="6">
    <source>
        <dbReference type="ARBA" id="ARBA00023235"/>
    </source>
</evidence>
<dbReference type="Pfam" id="PF02878">
    <property type="entry name" value="PGM_PMM_I"/>
    <property type="match status" value="1"/>
</dbReference>
<reference evidence="13" key="1">
    <citation type="journal article" date="2019" name="Int. J. Syst. Evol. Microbiol.">
        <title>The Global Catalogue of Microorganisms (GCM) 10K type strain sequencing project: providing services to taxonomists for standard genome sequencing and annotation.</title>
        <authorList>
            <consortium name="The Broad Institute Genomics Platform"/>
            <consortium name="The Broad Institute Genome Sequencing Center for Infectious Disease"/>
            <person name="Wu L."/>
            <person name="Ma J."/>
        </authorList>
    </citation>
    <scope>NUCLEOTIDE SEQUENCE [LARGE SCALE GENOMIC DNA]</scope>
    <source>
        <strain evidence="13">NBRC 112416</strain>
    </source>
</reference>
<dbReference type="EMBL" id="BSNS01000011">
    <property type="protein sequence ID" value="GLQ54958.1"/>
    <property type="molecule type" value="Genomic_DNA"/>
</dbReference>
<dbReference type="Pfam" id="PF02880">
    <property type="entry name" value="PGM_PMM_III"/>
    <property type="match status" value="1"/>
</dbReference>
<dbReference type="InterPro" id="IPR005843">
    <property type="entry name" value="A-D-PHexomutase_C"/>
</dbReference>
<dbReference type="InterPro" id="IPR016055">
    <property type="entry name" value="A-D-PHexomutase_a/b/a-I/II/III"/>
</dbReference>
<evidence type="ECO:0000259" key="10">
    <source>
        <dbReference type="Pfam" id="PF02879"/>
    </source>
</evidence>
<dbReference type="Proteomes" id="UP001156691">
    <property type="component" value="Unassembled WGS sequence"/>
</dbReference>
<dbReference type="InterPro" id="IPR016066">
    <property type="entry name" value="A-D-PHexomutase_CS"/>
</dbReference>
<evidence type="ECO:0000256" key="4">
    <source>
        <dbReference type="ARBA" id="ARBA00022723"/>
    </source>
</evidence>
<dbReference type="PANTHER" id="PTHR42946">
    <property type="entry name" value="PHOSPHOHEXOSE MUTASE"/>
    <property type="match status" value="1"/>
</dbReference>
<dbReference type="Gene3D" id="3.40.120.10">
    <property type="entry name" value="Alpha-D-Glucose-1,6-Bisphosphate, subunit A, domain 3"/>
    <property type="match status" value="3"/>
</dbReference>
<dbReference type="Gene3D" id="3.30.310.50">
    <property type="entry name" value="Alpha-D-phosphohexomutase, C-terminal domain"/>
    <property type="match status" value="1"/>
</dbReference>
<keyword evidence="13" id="KW-1185">Reference proteome</keyword>
<dbReference type="InterPro" id="IPR005845">
    <property type="entry name" value="A-D-PHexomutase_a/b/a-II"/>
</dbReference>
<feature type="domain" description="Alpha-D-phosphohexomutase C-terminal" evidence="8">
    <location>
        <begin position="408"/>
        <end position="456"/>
    </location>
</feature>
<evidence type="ECO:0000256" key="1">
    <source>
        <dbReference type="ARBA" id="ARBA00001946"/>
    </source>
</evidence>
<dbReference type="PANTHER" id="PTHR42946:SF1">
    <property type="entry name" value="PHOSPHOGLUCOMUTASE (ALPHA-D-GLUCOSE-1,6-BISPHOSPHATE-DEPENDENT)"/>
    <property type="match status" value="1"/>
</dbReference>
<comment type="cofactor">
    <cofactor evidence="1">
        <name>Mg(2+)</name>
        <dbReference type="ChEBI" id="CHEBI:18420"/>
    </cofactor>
</comment>
<dbReference type="PROSITE" id="PS00710">
    <property type="entry name" value="PGM_PMM"/>
    <property type="match status" value="1"/>
</dbReference>
<evidence type="ECO:0000313" key="12">
    <source>
        <dbReference type="EMBL" id="GLQ54958.1"/>
    </source>
</evidence>
<dbReference type="InterPro" id="IPR005846">
    <property type="entry name" value="A-D-PHexomutase_a/b/a-III"/>
</dbReference>
<evidence type="ECO:0000256" key="3">
    <source>
        <dbReference type="ARBA" id="ARBA00022553"/>
    </source>
</evidence>
<protein>
    <submittedName>
        <fullName evidence="12">Phosphomannomutase</fullName>
    </submittedName>
</protein>
<comment type="caution">
    <text evidence="12">The sequence shown here is derived from an EMBL/GenBank/DDBJ whole genome shotgun (WGS) entry which is preliminary data.</text>
</comment>
<keyword evidence="5 7" id="KW-0460">Magnesium</keyword>
<dbReference type="InterPro" id="IPR050060">
    <property type="entry name" value="Phosphoglucosamine_mutase"/>
</dbReference>
<dbReference type="CDD" id="cd03088">
    <property type="entry name" value="ManB"/>
    <property type="match status" value="1"/>
</dbReference>
<evidence type="ECO:0000256" key="2">
    <source>
        <dbReference type="ARBA" id="ARBA00010231"/>
    </source>
</evidence>
<evidence type="ECO:0000259" key="11">
    <source>
        <dbReference type="Pfam" id="PF02880"/>
    </source>
</evidence>
<feature type="domain" description="Alpha-D-phosphohexomutase alpha/beta/alpha" evidence="9">
    <location>
        <begin position="6"/>
        <end position="134"/>
    </location>
</feature>
<evidence type="ECO:0000256" key="5">
    <source>
        <dbReference type="ARBA" id="ARBA00022842"/>
    </source>
</evidence>
<keyword evidence="3" id="KW-0597">Phosphoprotein</keyword>
<dbReference type="SUPFAM" id="SSF53738">
    <property type="entry name" value="Phosphoglucomutase, first 3 domains"/>
    <property type="match status" value="3"/>
</dbReference>
<sequence>MSETSLKFGTSGLRGLATELNGPPAYRYTRAFLEVLIDRGTVSAGSHVALGRDLRSSSPGIAGRVAAAVADLDLRAIDCGALPTPALSLFAAARGIPAIMITGSHIPDDRNGLKFYSPAGEIDKRDEAAITERVCRVPASSAVASSSTEADQTALEDYKARYLDFLPGEPLAGLRIGVYQHSSVARDLLFDVLCHLGADAHRLGRSETFIPVDTEALRPQDVASLERWARVDRFDAIVSTDGDADRPLIADENGRFVRGDLVGAITSHWLAAAAIVVPVTANSALEQGGRFAQVVRTRVGSPYVIEGMATARRQTQGCVVGFEANGGVLLATQAHRQGRTLAPLPTRDALLPILACLATVAKRGMPLSAIAAEFGFRDARSDRLTEVAPEVSTIFLDDVSQSEELDGIGRVTDVDTTDGVRLTLAQGEIIHYRASGNAPELRCYVEAEAAERTAELLAIGLGFAADRTKAIEKR</sequence>
<gene>
    <name evidence="12" type="primary">noeK_2</name>
    <name evidence="12" type="ORF">GCM10010862_22170</name>
</gene>
<evidence type="ECO:0000259" key="9">
    <source>
        <dbReference type="Pfam" id="PF02878"/>
    </source>
</evidence>
<name>A0ABQ5W4I6_9HYPH</name>
<dbReference type="InterPro" id="IPR036900">
    <property type="entry name" value="A-D-PHexomutase_C_sf"/>
</dbReference>
<evidence type="ECO:0000313" key="13">
    <source>
        <dbReference type="Proteomes" id="UP001156691"/>
    </source>
</evidence>
<dbReference type="Pfam" id="PF00408">
    <property type="entry name" value="PGM_PMM_IV"/>
    <property type="match status" value="1"/>
</dbReference>
<keyword evidence="4 7" id="KW-0479">Metal-binding</keyword>
<dbReference type="InterPro" id="IPR005844">
    <property type="entry name" value="A-D-PHexomutase_a/b/a-I"/>
</dbReference>
<feature type="domain" description="Alpha-D-phosphohexomutase alpha/beta/alpha" evidence="10">
    <location>
        <begin position="172"/>
        <end position="254"/>
    </location>
</feature>
<dbReference type="RefSeq" id="WP_284340401.1">
    <property type="nucleotide sequence ID" value="NZ_BSNS01000011.1"/>
</dbReference>
<comment type="similarity">
    <text evidence="2 7">Belongs to the phosphohexose mutase family.</text>
</comment>
<dbReference type="SUPFAM" id="SSF55957">
    <property type="entry name" value="Phosphoglucomutase, C-terminal domain"/>
    <property type="match status" value="1"/>
</dbReference>